<dbReference type="Proteomes" id="UP000598271">
    <property type="component" value="Unassembled WGS sequence"/>
</dbReference>
<accession>A0A8J3D6I3</accession>
<gene>
    <name evidence="1" type="ORF">GCM10007390_40450</name>
</gene>
<reference evidence="1 2" key="1">
    <citation type="journal article" date="2014" name="Int. J. Syst. Evol. Microbiol.">
        <title>Complete genome sequence of Corynebacterium casei LMG S-19264T (=DSM 44701T), isolated from a smear-ripened cheese.</title>
        <authorList>
            <consortium name="US DOE Joint Genome Institute (JGI-PGF)"/>
            <person name="Walter F."/>
            <person name="Albersmeier A."/>
            <person name="Kalinowski J."/>
            <person name="Ruckert C."/>
        </authorList>
    </citation>
    <scope>NUCLEOTIDE SEQUENCE [LARGE SCALE GENOMIC DNA]</scope>
    <source>
        <strain evidence="1 2">KCTC 12866</strain>
    </source>
</reference>
<evidence type="ECO:0000313" key="1">
    <source>
        <dbReference type="EMBL" id="GHB81475.1"/>
    </source>
</evidence>
<evidence type="ECO:0000313" key="2">
    <source>
        <dbReference type="Proteomes" id="UP000598271"/>
    </source>
</evidence>
<sequence>MQLSLVELFPEFNRSLFLDIYAKMSVDTKTKRPTLCTLAGQRVPAELKIRCQRKSINAFPEGTIYKLDVRLVDLKNKKPYFSAVKNNKIQRAIEFYDHNLRVQKGGCSQPKLSGSMPGAQLAR</sequence>
<name>A0A8J3D6I3_9BACT</name>
<keyword evidence="2" id="KW-1185">Reference proteome</keyword>
<protein>
    <submittedName>
        <fullName evidence="1">Uncharacterized protein</fullName>
    </submittedName>
</protein>
<dbReference type="RefSeq" id="WP_189566605.1">
    <property type="nucleotide sequence ID" value="NZ_BMXF01000004.1"/>
</dbReference>
<organism evidence="1 2">
    <name type="scientific">Persicitalea jodogahamensis</name>
    <dbReference type="NCBI Taxonomy" id="402147"/>
    <lineage>
        <taxon>Bacteria</taxon>
        <taxon>Pseudomonadati</taxon>
        <taxon>Bacteroidota</taxon>
        <taxon>Cytophagia</taxon>
        <taxon>Cytophagales</taxon>
        <taxon>Spirosomataceae</taxon>
        <taxon>Persicitalea</taxon>
    </lineage>
</organism>
<dbReference type="AlphaFoldDB" id="A0A8J3D6I3"/>
<dbReference type="EMBL" id="BMXF01000004">
    <property type="protein sequence ID" value="GHB81475.1"/>
    <property type="molecule type" value="Genomic_DNA"/>
</dbReference>
<comment type="caution">
    <text evidence="1">The sequence shown here is derived from an EMBL/GenBank/DDBJ whole genome shotgun (WGS) entry which is preliminary data.</text>
</comment>
<proteinExistence type="predicted"/>